<gene>
    <name evidence="1" type="ORF">PG991_011708</name>
</gene>
<name>A0ABR1REY2_9PEZI</name>
<protein>
    <submittedName>
        <fullName evidence="1">Uncharacterized protein</fullName>
    </submittedName>
</protein>
<accession>A0ABR1REY2</accession>
<organism evidence="1 2">
    <name type="scientific">Apiospora marii</name>
    <dbReference type="NCBI Taxonomy" id="335849"/>
    <lineage>
        <taxon>Eukaryota</taxon>
        <taxon>Fungi</taxon>
        <taxon>Dikarya</taxon>
        <taxon>Ascomycota</taxon>
        <taxon>Pezizomycotina</taxon>
        <taxon>Sordariomycetes</taxon>
        <taxon>Xylariomycetidae</taxon>
        <taxon>Amphisphaeriales</taxon>
        <taxon>Apiosporaceae</taxon>
        <taxon>Apiospora</taxon>
    </lineage>
</organism>
<reference evidence="1 2" key="1">
    <citation type="submission" date="2023-01" db="EMBL/GenBank/DDBJ databases">
        <title>Analysis of 21 Apiospora genomes using comparative genomics revels a genus with tremendous synthesis potential of carbohydrate active enzymes and secondary metabolites.</title>
        <authorList>
            <person name="Sorensen T."/>
        </authorList>
    </citation>
    <scope>NUCLEOTIDE SEQUENCE [LARGE SCALE GENOMIC DNA]</scope>
    <source>
        <strain evidence="1 2">CBS 20057</strain>
    </source>
</reference>
<evidence type="ECO:0000313" key="1">
    <source>
        <dbReference type="EMBL" id="KAK8009157.1"/>
    </source>
</evidence>
<keyword evidence="2" id="KW-1185">Reference proteome</keyword>
<evidence type="ECO:0000313" key="2">
    <source>
        <dbReference type="Proteomes" id="UP001396898"/>
    </source>
</evidence>
<dbReference type="Proteomes" id="UP001396898">
    <property type="component" value="Unassembled WGS sequence"/>
</dbReference>
<proteinExistence type="predicted"/>
<sequence length="59" mass="6550">MKFELEQHVCRPPPNYCSPTDKVCEFVGNGRVPQAASACDTMHEYIRAAVIEVTAPLEV</sequence>
<dbReference type="EMBL" id="JAQQWI010000016">
    <property type="protein sequence ID" value="KAK8009157.1"/>
    <property type="molecule type" value="Genomic_DNA"/>
</dbReference>
<comment type="caution">
    <text evidence="1">The sequence shown here is derived from an EMBL/GenBank/DDBJ whole genome shotgun (WGS) entry which is preliminary data.</text>
</comment>